<dbReference type="AlphaFoldDB" id="A0A4P9Y586"/>
<dbReference type="InterPro" id="IPR000195">
    <property type="entry name" value="Rab-GAP-TBC_dom"/>
</dbReference>
<dbReference type="EMBL" id="KZ988045">
    <property type="protein sequence ID" value="RKP13341.1"/>
    <property type="molecule type" value="Genomic_DNA"/>
</dbReference>
<evidence type="ECO:0000259" key="1">
    <source>
        <dbReference type="PROSITE" id="PS50086"/>
    </source>
</evidence>
<dbReference type="SMART" id="SM00164">
    <property type="entry name" value="TBC"/>
    <property type="match status" value="1"/>
</dbReference>
<proteinExistence type="predicted"/>
<dbReference type="GO" id="GO:0005096">
    <property type="term" value="F:GTPase activator activity"/>
    <property type="evidence" value="ECO:0007669"/>
    <property type="project" value="TreeGrafter"/>
</dbReference>
<dbReference type="Gene3D" id="1.10.472.80">
    <property type="entry name" value="Ypt/Rab-GAP domain of gyp1p, domain 3"/>
    <property type="match status" value="1"/>
</dbReference>
<dbReference type="PANTHER" id="PTHR47219">
    <property type="entry name" value="RAB GTPASE-ACTIVATING PROTEIN 1-LIKE"/>
    <property type="match status" value="1"/>
</dbReference>
<evidence type="ECO:0000313" key="2">
    <source>
        <dbReference type="EMBL" id="RKP13341.1"/>
    </source>
</evidence>
<dbReference type="InterPro" id="IPR035969">
    <property type="entry name" value="Rab-GAP_TBC_sf"/>
</dbReference>
<gene>
    <name evidence="2" type="ORF">BJ684DRAFT_10195</name>
</gene>
<dbReference type="Pfam" id="PF00566">
    <property type="entry name" value="RabGAP-TBC"/>
    <property type="match status" value="1"/>
</dbReference>
<dbReference type="Gene3D" id="1.10.10.750">
    <property type="entry name" value="Ypt/Rab-GAP domain of gyp1p, domain 1"/>
    <property type="match status" value="1"/>
</dbReference>
<dbReference type="Gene3D" id="1.10.8.270">
    <property type="entry name" value="putative rabgap domain of human tbc1 domain family member 14 like domains"/>
    <property type="match status" value="1"/>
</dbReference>
<feature type="domain" description="Rab-GAP TBC" evidence="1">
    <location>
        <begin position="63"/>
        <end position="284"/>
    </location>
</feature>
<dbReference type="GO" id="GO:0031267">
    <property type="term" value="F:small GTPase binding"/>
    <property type="evidence" value="ECO:0007669"/>
    <property type="project" value="TreeGrafter"/>
</dbReference>
<dbReference type="SUPFAM" id="SSF47923">
    <property type="entry name" value="Ypt/Rab-GAP domain of gyp1p"/>
    <property type="match status" value="2"/>
</dbReference>
<sequence>MERDIYGFRKGSRWVSVEEVRKFEEAYKPSVERRAAKWDALLREGGGAWPARGSKVKRYIRKGIPSALRGECWMHYSGAGEAMKRHRGRYHQLLAQATEGRHAANRELIERDLHRTFPENIRFKSNLTTSANPTTGAQITSLSTTLVPGLQSLRRILTAFAVRNPHIGYCQSLNYIAALALIFLSEEEAFWLLCTVVEKIMPDGMYSVTMDGVTVDQEVLMGLVYERLPGVWRRIVGGLGGDEDGEDGDGGGLPVTLVTSHWFLTMFADVLPIETVLRVWDCIF</sequence>
<accession>A0A4P9Y586</accession>
<dbReference type="Proteomes" id="UP000267251">
    <property type="component" value="Unassembled WGS sequence"/>
</dbReference>
<protein>
    <submittedName>
        <fullName evidence="2">Rab-GTPase-TBC domain-containing protein</fullName>
    </submittedName>
</protein>
<organism evidence="2 3">
    <name type="scientific">Piptocephalis cylindrospora</name>
    <dbReference type="NCBI Taxonomy" id="1907219"/>
    <lineage>
        <taxon>Eukaryota</taxon>
        <taxon>Fungi</taxon>
        <taxon>Fungi incertae sedis</taxon>
        <taxon>Zoopagomycota</taxon>
        <taxon>Zoopagomycotina</taxon>
        <taxon>Zoopagomycetes</taxon>
        <taxon>Zoopagales</taxon>
        <taxon>Piptocephalidaceae</taxon>
        <taxon>Piptocephalis</taxon>
    </lineage>
</organism>
<dbReference type="InterPro" id="IPR050302">
    <property type="entry name" value="Rab_GAP_TBC_domain"/>
</dbReference>
<dbReference type="PANTHER" id="PTHR47219:SF20">
    <property type="entry name" value="TBC1 DOMAIN FAMILY MEMBER 2B"/>
    <property type="match status" value="1"/>
</dbReference>
<dbReference type="FunFam" id="1.10.8.270:FF:000016">
    <property type="entry name" value="TBC1 domain family member 2A"/>
    <property type="match status" value="1"/>
</dbReference>
<reference evidence="3" key="1">
    <citation type="journal article" date="2018" name="Nat. Microbiol.">
        <title>Leveraging single-cell genomics to expand the fungal tree of life.</title>
        <authorList>
            <person name="Ahrendt S.R."/>
            <person name="Quandt C.A."/>
            <person name="Ciobanu D."/>
            <person name="Clum A."/>
            <person name="Salamov A."/>
            <person name="Andreopoulos B."/>
            <person name="Cheng J.F."/>
            <person name="Woyke T."/>
            <person name="Pelin A."/>
            <person name="Henrissat B."/>
            <person name="Reynolds N.K."/>
            <person name="Benny G.L."/>
            <person name="Smith M.E."/>
            <person name="James T.Y."/>
            <person name="Grigoriev I.V."/>
        </authorList>
    </citation>
    <scope>NUCLEOTIDE SEQUENCE [LARGE SCALE GENOMIC DNA]</scope>
</reference>
<name>A0A4P9Y586_9FUNG</name>
<evidence type="ECO:0000313" key="3">
    <source>
        <dbReference type="Proteomes" id="UP000267251"/>
    </source>
</evidence>
<keyword evidence="3" id="KW-1185">Reference proteome</keyword>
<dbReference type="PROSITE" id="PS50086">
    <property type="entry name" value="TBC_RABGAP"/>
    <property type="match status" value="1"/>
</dbReference>
<dbReference type="OrthoDB" id="294251at2759"/>